<protein>
    <submittedName>
        <fullName evidence="1">Uncharacterized protein</fullName>
    </submittedName>
</protein>
<evidence type="ECO:0000313" key="2">
    <source>
        <dbReference type="Proteomes" id="UP000282957"/>
    </source>
</evidence>
<keyword evidence="2" id="KW-1185">Reference proteome</keyword>
<accession>A0A437M2S5</accession>
<dbReference type="Proteomes" id="UP000282957">
    <property type="component" value="Unassembled WGS sequence"/>
</dbReference>
<comment type="caution">
    <text evidence="1">The sequence shown here is derived from an EMBL/GenBank/DDBJ whole genome shotgun (WGS) entry which is preliminary data.</text>
</comment>
<dbReference type="OrthoDB" id="7270208at2"/>
<reference evidence="1 2" key="1">
    <citation type="submission" date="2019-01" db="EMBL/GenBank/DDBJ databases">
        <authorList>
            <person name="Chen W.-M."/>
        </authorList>
    </citation>
    <scope>NUCLEOTIDE SEQUENCE [LARGE SCALE GENOMIC DNA]</scope>
    <source>
        <strain evidence="1 2">CCP-6</strain>
    </source>
</reference>
<dbReference type="Pfam" id="PF23140">
    <property type="entry name" value="Gp80"/>
    <property type="match status" value="1"/>
</dbReference>
<sequence>MSTLSDFAKNLLGRSLCGRAPALPTAVYCAMGTGGTDATGITGEPVGNGYARQRVTFTGTGVQSNAEAVRFTFTGAVGTLTHIGLFDAAAGGNPLTWGALSAATSVTGAGTVTVNPGSLTITAG</sequence>
<dbReference type="AlphaFoldDB" id="A0A437M2S5"/>
<dbReference type="InterPro" id="IPR056908">
    <property type="entry name" value="Gp80-like"/>
</dbReference>
<organism evidence="1 2">
    <name type="scientific">Rhodovarius crocodyli</name>
    <dbReference type="NCBI Taxonomy" id="1979269"/>
    <lineage>
        <taxon>Bacteria</taxon>
        <taxon>Pseudomonadati</taxon>
        <taxon>Pseudomonadota</taxon>
        <taxon>Alphaproteobacteria</taxon>
        <taxon>Acetobacterales</taxon>
        <taxon>Roseomonadaceae</taxon>
        <taxon>Rhodovarius</taxon>
    </lineage>
</organism>
<dbReference type="RefSeq" id="WP_127789216.1">
    <property type="nucleotide sequence ID" value="NZ_SACL01000008.1"/>
</dbReference>
<name>A0A437M2S5_9PROT</name>
<evidence type="ECO:0000313" key="1">
    <source>
        <dbReference type="EMBL" id="RVT91886.1"/>
    </source>
</evidence>
<gene>
    <name evidence="1" type="ORF">EOD42_19275</name>
</gene>
<dbReference type="EMBL" id="SACL01000008">
    <property type="protein sequence ID" value="RVT91886.1"/>
    <property type="molecule type" value="Genomic_DNA"/>
</dbReference>
<proteinExistence type="predicted"/>